<gene>
    <name evidence="2" type="ORF">EJB05_31229</name>
</gene>
<feature type="compositionally biased region" description="Pro residues" evidence="1">
    <location>
        <begin position="1"/>
        <end position="21"/>
    </location>
</feature>
<comment type="caution">
    <text evidence="2">The sequence shown here is derived from an EMBL/GenBank/DDBJ whole genome shotgun (WGS) entry which is preliminary data.</text>
</comment>
<name>A0A5J9UD03_9POAL</name>
<evidence type="ECO:0000313" key="2">
    <source>
        <dbReference type="EMBL" id="TVU21582.1"/>
    </source>
</evidence>
<keyword evidence="3" id="KW-1185">Reference proteome</keyword>
<feature type="non-terminal residue" evidence="2">
    <location>
        <position position="1"/>
    </location>
</feature>
<feature type="region of interest" description="Disordered" evidence="1">
    <location>
        <begin position="1"/>
        <end position="37"/>
    </location>
</feature>
<protein>
    <submittedName>
        <fullName evidence="2">Uncharacterized protein</fullName>
    </submittedName>
</protein>
<dbReference type="Gramene" id="TVU21582">
    <property type="protein sequence ID" value="TVU21582"/>
    <property type="gene ID" value="EJB05_31229"/>
</dbReference>
<organism evidence="2 3">
    <name type="scientific">Eragrostis curvula</name>
    <name type="common">weeping love grass</name>
    <dbReference type="NCBI Taxonomy" id="38414"/>
    <lineage>
        <taxon>Eukaryota</taxon>
        <taxon>Viridiplantae</taxon>
        <taxon>Streptophyta</taxon>
        <taxon>Embryophyta</taxon>
        <taxon>Tracheophyta</taxon>
        <taxon>Spermatophyta</taxon>
        <taxon>Magnoliopsida</taxon>
        <taxon>Liliopsida</taxon>
        <taxon>Poales</taxon>
        <taxon>Poaceae</taxon>
        <taxon>PACMAD clade</taxon>
        <taxon>Chloridoideae</taxon>
        <taxon>Eragrostideae</taxon>
        <taxon>Eragrostidinae</taxon>
        <taxon>Eragrostis</taxon>
    </lineage>
</organism>
<dbReference type="AlphaFoldDB" id="A0A5J9UD03"/>
<sequence>MGHPFPPPGWWPGLPPPPIPPGFGGFGASWGAQPQSQGAINLEAPECDVNYSPPGGLLSYLQSGNASFPAPVSDSSSQHAAPAKKANMPMVVGRPSVCHTLQLRTNVCIGNS</sequence>
<accession>A0A5J9UD03</accession>
<feature type="region of interest" description="Disordered" evidence="1">
    <location>
        <begin position="68"/>
        <end position="88"/>
    </location>
</feature>
<evidence type="ECO:0000256" key="1">
    <source>
        <dbReference type="SAM" id="MobiDB-lite"/>
    </source>
</evidence>
<evidence type="ECO:0000313" key="3">
    <source>
        <dbReference type="Proteomes" id="UP000324897"/>
    </source>
</evidence>
<dbReference type="Proteomes" id="UP000324897">
    <property type="component" value="Unassembled WGS sequence"/>
</dbReference>
<dbReference type="EMBL" id="RWGY01000026">
    <property type="protein sequence ID" value="TVU21582.1"/>
    <property type="molecule type" value="Genomic_DNA"/>
</dbReference>
<proteinExistence type="predicted"/>
<reference evidence="2 3" key="1">
    <citation type="journal article" date="2019" name="Sci. Rep.">
        <title>A high-quality genome of Eragrostis curvula grass provides insights into Poaceae evolution and supports new strategies to enhance forage quality.</title>
        <authorList>
            <person name="Carballo J."/>
            <person name="Santos B.A.C.M."/>
            <person name="Zappacosta D."/>
            <person name="Garbus I."/>
            <person name="Selva J.P."/>
            <person name="Gallo C.A."/>
            <person name="Diaz A."/>
            <person name="Albertini E."/>
            <person name="Caccamo M."/>
            <person name="Echenique V."/>
        </authorList>
    </citation>
    <scope>NUCLEOTIDE SEQUENCE [LARGE SCALE GENOMIC DNA]</scope>
    <source>
        <strain evidence="3">cv. Victoria</strain>
        <tissue evidence="2">Leaf</tissue>
    </source>
</reference>